<dbReference type="AlphaFoldDB" id="A0A2W6NNT7"/>
<sequence length="203" mass="23413">MILGNRQYTRSPVPQKYIWVADYYDDTNLTEYDLQTKKSNDFYNIDRDKLIGFGIIGQGSQLYYNVANGVFHVNQDRFAISYIVDDEELPLTGRTFLYNDHIQFKNGSSEATLNTKSIEGKFKNSIDCFNFGYKKTMNLNDVNINYQSILSLPDREIPYLQIKITSDQDLNGQLVVRKNGVVIDQFNAPLKANHSGIINWELK</sequence>
<dbReference type="Proteomes" id="UP000249204">
    <property type="component" value="Unassembled WGS sequence"/>
</dbReference>
<protein>
    <submittedName>
        <fullName evidence="1">Uncharacterized protein</fullName>
    </submittedName>
</protein>
<evidence type="ECO:0000313" key="2">
    <source>
        <dbReference type="Proteomes" id="UP000249204"/>
    </source>
</evidence>
<dbReference type="EMBL" id="QKWW01000006">
    <property type="protein sequence ID" value="PZT57519.1"/>
    <property type="molecule type" value="Genomic_DNA"/>
</dbReference>
<proteinExistence type="predicted"/>
<reference evidence="1 2" key="1">
    <citation type="submission" date="2018-06" db="EMBL/GenBank/DDBJ databases">
        <title>Isolation of heavy metals resistant Paenibacillus silvae NC2 from Gold-Copper mine in ZiJin, China.</title>
        <authorList>
            <person name="Xu J."/>
            <person name="Mazhar H.S."/>
            <person name="Rensing C."/>
        </authorList>
    </citation>
    <scope>NUCLEOTIDE SEQUENCE [LARGE SCALE GENOMIC DNA]</scope>
    <source>
        <strain evidence="1 2">NC2</strain>
    </source>
</reference>
<accession>A0A2W6NNT7</accession>
<gene>
    <name evidence="1" type="ORF">DN757_02375</name>
</gene>
<name>A0A2W6NNT7_9BACL</name>
<organism evidence="1 2">
    <name type="scientific">Paenibacillus silvae</name>
    <dbReference type="NCBI Taxonomy" id="1325358"/>
    <lineage>
        <taxon>Bacteria</taxon>
        <taxon>Bacillati</taxon>
        <taxon>Bacillota</taxon>
        <taxon>Bacilli</taxon>
        <taxon>Bacillales</taxon>
        <taxon>Paenibacillaceae</taxon>
        <taxon>Paenibacillus</taxon>
    </lineage>
</organism>
<evidence type="ECO:0000313" key="1">
    <source>
        <dbReference type="EMBL" id="PZT57519.1"/>
    </source>
</evidence>
<dbReference type="RefSeq" id="WP_111268670.1">
    <property type="nucleotide sequence ID" value="NZ_QKWW01000006.1"/>
</dbReference>
<comment type="caution">
    <text evidence="1">The sequence shown here is derived from an EMBL/GenBank/DDBJ whole genome shotgun (WGS) entry which is preliminary data.</text>
</comment>